<evidence type="ECO:0000259" key="1">
    <source>
        <dbReference type="Pfam" id="PF14517"/>
    </source>
</evidence>
<evidence type="ECO:0000313" key="3">
    <source>
        <dbReference type="Proteomes" id="UP000605848"/>
    </source>
</evidence>
<reference evidence="2" key="1">
    <citation type="submission" date="2021-01" db="EMBL/GenBank/DDBJ databases">
        <title>Microvirga sp.</title>
        <authorList>
            <person name="Kim M.K."/>
        </authorList>
    </citation>
    <scope>NUCLEOTIDE SEQUENCE</scope>
    <source>
        <strain evidence="2">5420S-16</strain>
    </source>
</reference>
<protein>
    <recommendedName>
        <fullName evidence="1">Tachylectin 2 domain-containing protein</fullName>
    </recommendedName>
</protein>
<proteinExistence type="predicted"/>
<feature type="domain" description="Tachylectin 2" evidence="1">
    <location>
        <begin position="11"/>
        <end position="103"/>
    </location>
</feature>
<comment type="caution">
    <text evidence="2">The sequence shown here is derived from an EMBL/GenBank/DDBJ whole genome shotgun (WGS) entry which is preliminary data.</text>
</comment>
<sequence length="128" mass="14223">RLPADWEPQRVVDTGWGQLAAAFSGGAGVIYRIQPDGKLIWLRHQGYWNGEPSWTGPREVGSGWGQFKRVVGTGEGAIYALAEDGALFYYEHRGWREGTPDWAPRRVLGNVGPAQDFFGLLPNPRSIQ</sequence>
<gene>
    <name evidence="2" type="ORF">JKG68_19670</name>
</gene>
<dbReference type="Proteomes" id="UP000605848">
    <property type="component" value="Unassembled WGS sequence"/>
</dbReference>
<feature type="non-terminal residue" evidence="2">
    <location>
        <position position="1"/>
    </location>
</feature>
<dbReference type="Pfam" id="PF14517">
    <property type="entry name" value="Tachylectin"/>
    <property type="match status" value="1"/>
</dbReference>
<keyword evidence="3" id="KW-1185">Reference proteome</keyword>
<evidence type="ECO:0000313" key="2">
    <source>
        <dbReference type="EMBL" id="MBL0406184.1"/>
    </source>
</evidence>
<dbReference type="InterPro" id="IPR036813">
    <property type="entry name" value="Tachylectin2_sf"/>
</dbReference>
<accession>A0A937CZ35</accession>
<name>A0A937CZ35_9HYPH</name>
<dbReference type="RefSeq" id="WP_202062934.1">
    <property type="nucleotide sequence ID" value="NZ_JAEQMY010000035.1"/>
</dbReference>
<dbReference type="InterPro" id="IPR023294">
    <property type="entry name" value="Tachylectin2"/>
</dbReference>
<dbReference type="SUPFAM" id="SSF50934">
    <property type="entry name" value="Tachylectin-2"/>
    <property type="match status" value="1"/>
</dbReference>
<dbReference type="Gene3D" id="2.115.10.10">
    <property type="entry name" value="Tachylectin 2"/>
    <property type="match status" value="1"/>
</dbReference>
<organism evidence="2 3">
    <name type="scientific">Microvirga aerilata</name>
    <dbReference type="NCBI Taxonomy" id="670292"/>
    <lineage>
        <taxon>Bacteria</taxon>
        <taxon>Pseudomonadati</taxon>
        <taxon>Pseudomonadota</taxon>
        <taxon>Alphaproteobacteria</taxon>
        <taxon>Hyphomicrobiales</taxon>
        <taxon>Methylobacteriaceae</taxon>
        <taxon>Microvirga</taxon>
    </lineage>
</organism>
<dbReference type="EMBL" id="JAEQMY010000035">
    <property type="protein sequence ID" value="MBL0406184.1"/>
    <property type="molecule type" value="Genomic_DNA"/>
</dbReference>
<dbReference type="AlphaFoldDB" id="A0A937CZ35"/>